<keyword evidence="1" id="KW-0812">Transmembrane</keyword>
<organism evidence="2 3">
    <name type="scientific">Nonomuraea montanisoli</name>
    <dbReference type="NCBI Taxonomy" id="2741721"/>
    <lineage>
        <taxon>Bacteria</taxon>
        <taxon>Bacillati</taxon>
        <taxon>Actinomycetota</taxon>
        <taxon>Actinomycetes</taxon>
        <taxon>Streptosporangiales</taxon>
        <taxon>Streptosporangiaceae</taxon>
        <taxon>Nonomuraea</taxon>
    </lineage>
</organism>
<comment type="caution">
    <text evidence="2">The sequence shown here is derived from an EMBL/GenBank/DDBJ whole genome shotgun (WGS) entry which is preliminary data.</text>
</comment>
<dbReference type="InterPro" id="IPR025363">
    <property type="entry name" value="DUF4267"/>
</dbReference>
<accession>A0A7Y6I1F8</accession>
<evidence type="ECO:0000313" key="2">
    <source>
        <dbReference type="EMBL" id="NUW29953.1"/>
    </source>
</evidence>
<feature type="transmembrane region" description="Helical" evidence="1">
    <location>
        <begin position="51"/>
        <end position="69"/>
    </location>
</feature>
<protein>
    <submittedName>
        <fullName evidence="2">DUF4267 domain-containing protein</fullName>
    </submittedName>
</protein>
<dbReference type="AlphaFoldDB" id="A0A7Y6I1F8"/>
<dbReference type="Pfam" id="PF14087">
    <property type="entry name" value="DUF4267"/>
    <property type="match status" value="1"/>
</dbReference>
<dbReference type="Proteomes" id="UP000586042">
    <property type="component" value="Unassembled WGS sequence"/>
</dbReference>
<gene>
    <name evidence="2" type="ORF">HTZ77_00680</name>
</gene>
<feature type="transmembrane region" description="Helical" evidence="1">
    <location>
        <begin position="76"/>
        <end position="95"/>
    </location>
</feature>
<evidence type="ECO:0000313" key="3">
    <source>
        <dbReference type="Proteomes" id="UP000586042"/>
    </source>
</evidence>
<reference evidence="2 3" key="1">
    <citation type="submission" date="2020-06" db="EMBL/GenBank/DDBJ databases">
        <title>Nonomuraea sp. SMC257, a novel actinomycete isolated from soil.</title>
        <authorList>
            <person name="Chanama M."/>
        </authorList>
    </citation>
    <scope>NUCLEOTIDE SEQUENCE [LARGE SCALE GENOMIC DNA]</scope>
    <source>
        <strain evidence="2 3">SMC257</strain>
    </source>
</reference>
<keyword evidence="1" id="KW-1133">Transmembrane helix</keyword>
<keyword evidence="3" id="KW-1185">Reference proteome</keyword>
<feature type="transmembrane region" description="Helical" evidence="1">
    <location>
        <begin position="101"/>
        <end position="123"/>
    </location>
</feature>
<evidence type="ECO:0000256" key="1">
    <source>
        <dbReference type="SAM" id="Phobius"/>
    </source>
</evidence>
<keyword evidence="1" id="KW-0472">Membrane</keyword>
<dbReference type="EMBL" id="JABWGN010000001">
    <property type="protein sequence ID" value="NUW29953.1"/>
    <property type="molecule type" value="Genomic_DNA"/>
</dbReference>
<name>A0A7Y6I1F8_9ACTN</name>
<proteinExistence type="predicted"/>
<sequence>MLRKHIGTAMAVLVVLAPFVFGLNFLFNGPGAASGFGITPWPQGDAEGYFIVKGVRDLTVALTALTLLLRGHRRTLGIVILIATLMPLGDAYAVFTHGGTLVQALTIHVSAAVLMLIGGVLLLTEKQA</sequence>
<dbReference type="RefSeq" id="WP_175587445.1">
    <property type="nucleotide sequence ID" value="NZ_JABWGN010000001.1"/>
</dbReference>